<feature type="region of interest" description="Disordered" evidence="8">
    <location>
        <begin position="288"/>
        <end position="327"/>
    </location>
</feature>
<organism evidence="10 11">
    <name type="scientific">Penicilliopsis zonata CBS 506.65</name>
    <dbReference type="NCBI Taxonomy" id="1073090"/>
    <lineage>
        <taxon>Eukaryota</taxon>
        <taxon>Fungi</taxon>
        <taxon>Dikarya</taxon>
        <taxon>Ascomycota</taxon>
        <taxon>Pezizomycotina</taxon>
        <taxon>Eurotiomycetes</taxon>
        <taxon>Eurotiomycetidae</taxon>
        <taxon>Eurotiales</taxon>
        <taxon>Aspergillaceae</taxon>
        <taxon>Penicilliopsis</taxon>
    </lineage>
</organism>
<dbReference type="Pfam" id="PF14474">
    <property type="entry name" value="RTC4"/>
    <property type="match status" value="1"/>
</dbReference>
<evidence type="ECO:0000259" key="9">
    <source>
        <dbReference type="SMART" id="SM01312"/>
    </source>
</evidence>
<dbReference type="SMART" id="SM01312">
    <property type="entry name" value="RTC4"/>
    <property type="match status" value="1"/>
</dbReference>
<dbReference type="VEuPathDB" id="FungiDB:ASPZODRAFT_131255"/>
<keyword evidence="7" id="KW-0539">Nucleus</keyword>
<dbReference type="GO" id="GO:0005634">
    <property type="term" value="C:nucleus"/>
    <property type="evidence" value="ECO:0007669"/>
    <property type="project" value="UniProtKB-SubCell"/>
</dbReference>
<evidence type="ECO:0000313" key="10">
    <source>
        <dbReference type="EMBL" id="OJJ47699.1"/>
    </source>
</evidence>
<sequence length="537" mass="59879">MESEKRRPRAIRKPDSSYSSNRLTRNIQGRHLLSTFNLDPREERSLRSDSKGSDKPTSSPTDATFDHEPLSSQSGDGDGDGLETDDSTDELAPTPRRKTLEERLATDNGETTASTEPASSNGKESGSKKGDPTRESGKQNLTQTNRTAKRKAEEEEELFSSFSRSQSIKRQRSRKYGDRKATASFSSSLPSESASPQFKHPRSIPSALRQRKEEEEDDHSFKMPIEFEPPRRTKAADKAKGDSQVATDDLSDHEFKQPLALHDTVSSSSVTVSTKNTQQYLDHFDFSSSLSPLSSPPSSSGIEDDIISKTGDDDNDTSDLPADEPRCPSCKEIVNRDMLVDFLAQPRQRIRDRQRFCESHKKASAEREWKEKGFPTIDWDTFDERIRAHFDDLESLLVPDSTSYYRNILDSALKEGKAKNFRLSLSGDGLETISCGYYGSRGASKMLHAVTTRFSRKLRRLAASDRIVKGAGVAGYAQSVLVPELTIRLVKEDMNVGDEKARQILRETITLGEQVNFALDDVIQIPAEEDPGTIIDG</sequence>
<gene>
    <name evidence="10" type="ORF">ASPZODRAFT_131255</name>
</gene>
<feature type="compositionally biased region" description="Basic residues" evidence="8">
    <location>
        <begin position="1"/>
        <end position="11"/>
    </location>
</feature>
<dbReference type="AlphaFoldDB" id="A0A1L9SKD6"/>
<keyword evidence="11" id="KW-1185">Reference proteome</keyword>
<evidence type="ECO:0000313" key="11">
    <source>
        <dbReference type="Proteomes" id="UP000184188"/>
    </source>
</evidence>
<feature type="compositionally biased region" description="Low complexity" evidence="8">
    <location>
        <begin position="182"/>
        <end position="195"/>
    </location>
</feature>
<dbReference type="OrthoDB" id="128308at2759"/>
<dbReference type="STRING" id="1073090.A0A1L9SKD6"/>
<feature type="compositionally biased region" description="Polar residues" evidence="8">
    <location>
        <begin position="16"/>
        <end position="27"/>
    </location>
</feature>
<feature type="compositionally biased region" description="Basic and acidic residues" evidence="8">
    <location>
        <begin position="39"/>
        <end position="54"/>
    </location>
</feature>
<feature type="compositionally biased region" description="Low complexity" evidence="8">
    <location>
        <begin position="288"/>
        <end position="300"/>
    </location>
</feature>
<dbReference type="EMBL" id="KV878340">
    <property type="protein sequence ID" value="OJJ47699.1"/>
    <property type="molecule type" value="Genomic_DNA"/>
</dbReference>
<evidence type="ECO:0000256" key="4">
    <source>
        <dbReference type="ARBA" id="ARBA00009461"/>
    </source>
</evidence>
<evidence type="ECO:0000256" key="6">
    <source>
        <dbReference type="ARBA" id="ARBA00022490"/>
    </source>
</evidence>
<proteinExistence type="inferred from homology"/>
<dbReference type="GeneID" id="34609176"/>
<dbReference type="GO" id="GO:0005737">
    <property type="term" value="C:cytoplasm"/>
    <property type="evidence" value="ECO:0007669"/>
    <property type="project" value="UniProtKB-SubCell"/>
</dbReference>
<evidence type="ECO:0000256" key="3">
    <source>
        <dbReference type="ARBA" id="ARBA00004496"/>
    </source>
</evidence>
<reference evidence="11" key="1">
    <citation type="journal article" date="2017" name="Genome Biol.">
        <title>Comparative genomics reveals high biological diversity and specific adaptations in the industrially and medically important fungal genus Aspergillus.</title>
        <authorList>
            <person name="de Vries R.P."/>
            <person name="Riley R."/>
            <person name="Wiebenga A."/>
            <person name="Aguilar-Osorio G."/>
            <person name="Amillis S."/>
            <person name="Uchima C.A."/>
            <person name="Anderluh G."/>
            <person name="Asadollahi M."/>
            <person name="Askin M."/>
            <person name="Barry K."/>
            <person name="Battaglia E."/>
            <person name="Bayram O."/>
            <person name="Benocci T."/>
            <person name="Braus-Stromeyer S.A."/>
            <person name="Caldana C."/>
            <person name="Canovas D."/>
            <person name="Cerqueira G.C."/>
            <person name="Chen F."/>
            <person name="Chen W."/>
            <person name="Choi C."/>
            <person name="Clum A."/>
            <person name="Dos Santos R.A."/>
            <person name="Damasio A.R."/>
            <person name="Diallinas G."/>
            <person name="Emri T."/>
            <person name="Fekete E."/>
            <person name="Flipphi M."/>
            <person name="Freyberg S."/>
            <person name="Gallo A."/>
            <person name="Gournas C."/>
            <person name="Habgood R."/>
            <person name="Hainaut M."/>
            <person name="Harispe M.L."/>
            <person name="Henrissat B."/>
            <person name="Hilden K.S."/>
            <person name="Hope R."/>
            <person name="Hossain A."/>
            <person name="Karabika E."/>
            <person name="Karaffa L."/>
            <person name="Karanyi Z."/>
            <person name="Krasevec N."/>
            <person name="Kuo A."/>
            <person name="Kusch H."/>
            <person name="LaButti K."/>
            <person name="Lagendijk E.L."/>
            <person name="Lapidus A."/>
            <person name="Levasseur A."/>
            <person name="Lindquist E."/>
            <person name="Lipzen A."/>
            <person name="Logrieco A.F."/>
            <person name="MacCabe A."/>
            <person name="Maekelae M.R."/>
            <person name="Malavazi I."/>
            <person name="Melin P."/>
            <person name="Meyer V."/>
            <person name="Mielnichuk N."/>
            <person name="Miskei M."/>
            <person name="Molnar A.P."/>
            <person name="Mule G."/>
            <person name="Ngan C.Y."/>
            <person name="Orejas M."/>
            <person name="Orosz E."/>
            <person name="Ouedraogo J.P."/>
            <person name="Overkamp K.M."/>
            <person name="Park H.-S."/>
            <person name="Perrone G."/>
            <person name="Piumi F."/>
            <person name="Punt P.J."/>
            <person name="Ram A.F."/>
            <person name="Ramon A."/>
            <person name="Rauscher S."/>
            <person name="Record E."/>
            <person name="Riano-Pachon D.M."/>
            <person name="Robert V."/>
            <person name="Roehrig J."/>
            <person name="Ruller R."/>
            <person name="Salamov A."/>
            <person name="Salih N.S."/>
            <person name="Samson R.A."/>
            <person name="Sandor E."/>
            <person name="Sanguinetti M."/>
            <person name="Schuetze T."/>
            <person name="Sepcic K."/>
            <person name="Shelest E."/>
            <person name="Sherlock G."/>
            <person name="Sophianopoulou V."/>
            <person name="Squina F.M."/>
            <person name="Sun H."/>
            <person name="Susca A."/>
            <person name="Todd R.B."/>
            <person name="Tsang A."/>
            <person name="Unkles S.E."/>
            <person name="van de Wiele N."/>
            <person name="van Rossen-Uffink D."/>
            <person name="Oliveira J.V."/>
            <person name="Vesth T.C."/>
            <person name="Visser J."/>
            <person name="Yu J.-H."/>
            <person name="Zhou M."/>
            <person name="Andersen M.R."/>
            <person name="Archer D.B."/>
            <person name="Baker S.E."/>
            <person name="Benoit I."/>
            <person name="Brakhage A.A."/>
            <person name="Braus G.H."/>
            <person name="Fischer R."/>
            <person name="Frisvad J.C."/>
            <person name="Goldman G.H."/>
            <person name="Houbraken J."/>
            <person name="Oakley B."/>
            <person name="Pocsi I."/>
            <person name="Scazzocchio C."/>
            <person name="Seiboth B."/>
            <person name="vanKuyk P.A."/>
            <person name="Wortman J."/>
            <person name="Dyer P.S."/>
            <person name="Grigoriev I.V."/>
        </authorList>
    </citation>
    <scope>NUCLEOTIDE SEQUENCE [LARGE SCALE GENOMIC DNA]</scope>
    <source>
        <strain evidence="11">CBS 506.65</strain>
    </source>
</reference>
<evidence type="ECO:0000256" key="1">
    <source>
        <dbReference type="ARBA" id="ARBA00002738"/>
    </source>
</evidence>
<comment type="subcellular location">
    <subcellularLocation>
        <location evidence="3">Cytoplasm</location>
    </subcellularLocation>
    <subcellularLocation>
        <location evidence="2">Nucleus</location>
    </subcellularLocation>
</comment>
<comment type="function">
    <text evidence="1">May be involved in a process influencing telomere capping.</text>
</comment>
<feature type="compositionally biased region" description="Acidic residues" evidence="8">
    <location>
        <begin position="77"/>
        <end position="89"/>
    </location>
</feature>
<dbReference type="PANTHER" id="PTHR41391:SF1">
    <property type="entry name" value="RESTRICTION OF TELOMERE CAPPING PROTEIN 4"/>
    <property type="match status" value="1"/>
</dbReference>
<feature type="region of interest" description="Disordered" evidence="8">
    <location>
        <begin position="1"/>
        <end position="254"/>
    </location>
</feature>
<dbReference type="Proteomes" id="UP000184188">
    <property type="component" value="Unassembled WGS sequence"/>
</dbReference>
<feature type="domain" description="Restriction of telomere capping protein 4 C-terminal" evidence="9">
    <location>
        <begin position="396"/>
        <end position="518"/>
    </location>
</feature>
<dbReference type="InterPro" id="IPR039024">
    <property type="entry name" value="RTC4"/>
</dbReference>
<evidence type="ECO:0000256" key="2">
    <source>
        <dbReference type="ARBA" id="ARBA00004123"/>
    </source>
</evidence>
<dbReference type="RefSeq" id="XP_022582209.1">
    <property type="nucleotide sequence ID" value="XM_022722711.1"/>
</dbReference>
<protein>
    <recommendedName>
        <fullName evidence="5">Restriction of telomere capping protein 4</fullName>
    </recommendedName>
</protein>
<name>A0A1L9SKD6_9EURO</name>
<keyword evidence="6" id="KW-0963">Cytoplasm</keyword>
<comment type="similarity">
    <text evidence="4">Belongs to the RTC4 family.</text>
</comment>
<accession>A0A1L9SKD6</accession>
<dbReference type="InterPro" id="IPR028094">
    <property type="entry name" value="RTC4_C"/>
</dbReference>
<evidence type="ECO:0000256" key="8">
    <source>
        <dbReference type="SAM" id="MobiDB-lite"/>
    </source>
</evidence>
<feature type="compositionally biased region" description="Basic and acidic residues" evidence="8">
    <location>
        <begin position="125"/>
        <end position="137"/>
    </location>
</feature>
<feature type="compositionally biased region" description="Basic and acidic residues" evidence="8">
    <location>
        <begin position="228"/>
        <end position="241"/>
    </location>
</feature>
<feature type="compositionally biased region" description="Polar residues" evidence="8">
    <location>
        <begin position="108"/>
        <end position="118"/>
    </location>
</feature>
<evidence type="ECO:0000256" key="7">
    <source>
        <dbReference type="ARBA" id="ARBA00023242"/>
    </source>
</evidence>
<evidence type="ECO:0000256" key="5">
    <source>
        <dbReference type="ARBA" id="ARBA00015162"/>
    </source>
</evidence>
<dbReference type="PANTHER" id="PTHR41391">
    <property type="entry name" value="RESTRICTION OF TELOMERE CAPPING PROTEIN 4"/>
    <property type="match status" value="1"/>
</dbReference>